<accession>A0A1N6FC52</accession>
<dbReference type="PANTHER" id="PTHR22911:SF135">
    <property type="entry name" value="BLR4310 PROTEIN"/>
    <property type="match status" value="1"/>
</dbReference>
<feature type="transmembrane region" description="Helical" evidence="1">
    <location>
        <begin position="120"/>
        <end position="137"/>
    </location>
</feature>
<gene>
    <name evidence="3" type="ORF">SAMN02745161_1233</name>
</gene>
<feature type="transmembrane region" description="Helical" evidence="1">
    <location>
        <begin position="201"/>
        <end position="220"/>
    </location>
</feature>
<feature type="transmembrane region" description="Helical" evidence="1">
    <location>
        <begin position="9"/>
        <end position="30"/>
    </location>
</feature>
<feature type="domain" description="EamA" evidence="2">
    <location>
        <begin position="7"/>
        <end position="136"/>
    </location>
</feature>
<proteinExistence type="predicted"/>
<dbReference type="OrthoDB" id="9810239at2"/>
<feature type="transmembrane region" description="Helical" evidence="1">
    <location>
        <begin position="94"/>
        <end position="113"/>
    </location>
</feature>
<feature type="transmembrane region" description="Helical" evidence="1">
    <location>
        <begin position="68"/>
        <end position="88"/>
    </location>
</feature>
<organism evidence="3 4">
    <name type="scientific">Halodesulfovibrio marinisediminis DSM 17456</name>
    <dbReference type="NCBI Taxonomy" id="1121457"/>
    <lineage>
        <taxon>Bacteria</taxon>
        <taxon>Pseudomonadati</taxon>
        <taxon>Thermodesulfobacteriota</taxon>
        <taxon>Desulfovibrionia</taxon>
        <taxon>Desulfovibrionales</taxon>
        <taxon>Desulfovibrionaceae</taxon>
        <taxon>Halodesulfovibrio</taxon>
    </lineage>
</organism>
<keyword evidence="4" id="KW-1185">Reference proteome</keyword>
<dbReference type="SUPFAM" id="SSF103481">
    <property type="entry name" value="Multidrug resistance efflux transporter EmrE"/>
    <property type="match status" value="2"/>
</dbReference>
<evidence type="ECO:0000259" key="2">
    <source>
        <dbReference type="Pfam" id="PF00892"/>
    </source>
</evidence>
<dbReference type="InterPro" id="IPR037185">
    <property type="entry name" value="EmrE-like"/>
</dbReference>
<evidence type="ECO:0000313" key="4">
    <source>
        <dbReference type="Proteomes" id="UP000184694"/>
    </source>
</evidence>
<keyword evidence="1" id="KW-1133">Transmembrane helix</keyword>
<keyword evidence="1" id="KW-0472">Membrane</keyword>
<keyword evidence="1" id="KW-0812">Transmembrane</keyword>
<reference evidence="4" key="1">
    <citation type="submission" date="2016-11" db="EMBL/GenBank/DDBJ databases">
        <authorList>
            <person name="Varghese N."/>
            <person name="Submissions S."/>
        </authorList>
    </citation>
    <scope>NUCLEOTIDE SEQUENCE [LARGE SCALE GENOMIC DNA]</scope>
    <source>
        <strain evidence="4">DSM 17456</strain>
    </source>
</reference>
<dbReference type="RefSeq" id="WP_074216068.1">
    <property type="nucleotide sequence ID" value="NZ_FSRG01000004.1"/>
</dbReference>
<dbReference type="PANTHER" id="PTHR22911">
    <property type="entry name" value="ACYL-MALONYL CONDENSING ENZYME-RELATED"/>
    <property type="match status" value="1"/>
</dbReference>
<dbReference type="GO" id="GO:0016020">
    <property type="term" value="C:membrane"/>
    <property type="evidence" value="ECO:0007669"/>
    <property type="project" value="InterPro"/>
</dbReference>
<dbReference type="Proteomes" id="UP000184694">
    <property type="component" value="Unassembled WGS sequence"/>
</dbReference>
<dbReference type="AlphaFoldDB" id="A0A1N6FC52"/>
<name>A0A1N6FC52_9BACT</name>
<evidence type="ECO:0000256" key="1">
    <source>
        <dbReference type="SAM" id="Phobius"/>
    </source>
</evidence>
<feature type="transmembrane region" description="Helical" evidence="1">
    <location>
        <begin position="257"/>
        <end position="276"/>
    </location>
</feature>
<evidence type="ECO:0000313" key="3">
    <source>
        <dbReference type="EMBL" id="SIN92830.1"/>
    </source>
</evidence>
<dbReference type="Pfam" id="PF00892">
    <property type="entry name" value="EamA"/>
    <property type="match status" value="1"/>
</dbReference>
<sequence length="289" mass="31486">MHSEYIKGLLLTAVGVLVLSFDSLMIRLIGAQTFDLLFWRGLLLSLMVLLWCRFSIPNQPILSFDRALIRSALLFTASTITFVSAISMTSVTNVLVMISTQPLFAAILARFFLKESSSPITWAAIVISMIGILWVLSDSWHSPNLTGDLIGLVCSIALAGKFVNDRASGSRNMTPALILSGALTASISAVAGHPIEIIHNGWGWMLLHCAIIIPISFILITLGPRRIPAAEVGMLMLLETAIGPLWIWIWLNEIPSLRAVEGGTLVVGTLLLHGLIKWRSGQTQTATHH</sequence>
<feature type="transmembrane region" description="Helical" evidence="1">
    <location>
        <begin position="232"/>
        <end position="251"/>
    </location>
</feature>
<dbReference type="InterPro" id="IPR000620">
    <property type="entry name" value="EamA_dom"/>
</dbReference>
<feature type="transmembrane region" description="Helical" evidence="1">
    <location>
        <begin position="176"/>
        <end position="195"/>
    </location>
</feature>
<feature type="transmembrane region" description="Helical" evidence="1">
    <location>
        <begin position="36"/>
        <end position="56"/>
    </location>
</feature>
<dbReference type="EMBL" id="FSRG01000004">
    <property type="protein sequence ID" value="SIN92830.1"/>
    <property type="molecule type" value="Genomic_DNA"/>
</dbReference>
<feature type="transmembrane region" description="Helical" evidence="1">
    <location>
        <begin position="149"/>
        <end position="164"/>
    </location>
</feature>
<protein>
    <submittedName>
        <fullName evidence="3">EamA domain-containing membrane protein RarD</fullName>
    </submittedName>
</protein>